<gene>
    <name evidence="1" type="ORF">CP49_14245</name>
</gene>
<dbReference type="Proteomes" id="UP000051913">
    <property type="component" value="Unassembled WGS sequence"/>
</dbReference>
<comment type="caution">
    <text evidence="1">The sequence shown here is derived from an EMBL/GenBank/DDBJ whole genome shotgun (WGS) entry which is preliminary data.</text>
</comment>
<evidence type="ECO:0000313" key="2">
    <source>
        <dbReference type="Proteomes" id="UP000051913"/>
    </source>
</evidence>
<dbReference type="AlphaFoldDB" id="A0A0R3K8N2"/>
<name>A0A0R3K8N2_9BRAD</name>
<dbReference type="EMBL" id="LLXX01000239">
    <property type="protein sequence ID" value="KRQ89362.1"/>
    <property type="molecule type" value="Genomic_DNA"/>
</dbReference>
<evidence type="ECO:0000313" key="1">
    <source>
        <dbReference type="EMBL" id="KRQ89362.1"/>
    </source>
</evidence>
<proteinExistence type="predicted"/>
<accession>A0A0R3K8N2</accession>
<sequence>MLLAARANLAPGRGPNSIRVGRDKPPANYSSAIRNKKASAAAEVTPLNAFVASLFLTGGL</sequence>
<reference evidence="1 2" key="1">
    <citation type="submission" date="2014-03" db="EMBL/GenBank/DDBJ databases">
        <title>Bradyrhizobium valentinum sp. nov., isolated from effective nodules of Lupinus mariae-josephae, a lupine endemic of basic-lime soils in Eastern Spain.</title>
        <authorList>
            <person name="Duran D."/>
            <person name="Rey L."/>
            <person name="Navarro A."/>
            <person name="Busquets A."/>
            <person name="Imperial J."/>
            <person name="Ruiz-Argueso T."/>
        </authorList>
    </citation>
    <scope>NUCLEOTIDE SEQUENCE [LARGE SCALE GENOMIC DNA]</scope>
    <source>
        <strain evidence="1 2">LmjM3</strain>
    </source>
</reference>
<keyword evidence="2" id="KW-1185">Reference proteome</keyword>
<protein>
    <submittedName>
        <fullName evidence="1">Uncharacterized protein</fullName>
    </submittedName>
</protein>
<organism evidence="1 2">
    <name type="scientific">Bradyrhizobium valentinum</name>
    <dbReference type="NCBI Taxonomy" id="1518501"/>
    <lineage>
        <taxon>Bacteria</taxon>
        <taxon>Pseudomonadati</taxon>
        <taxon>Pseudomonadota</taxon>
        <taxon>Alphaproteobacteria</taxon>
        <taxon>Hyphomicrobiales</taxon>
        <taxon>Nitrobacteraceae</taxon>
        <taxon>Bradyrhizobium</taxon>
    </lineage>
</organism>